<evidence type="ECO:0000313" key="3">
    <source>
        <dbReference type="Proteomes" id="UP000192491"/>
    </source>
</evidence>
<evidence type="ECO:0000313" key="2">
    <source>
        <dbReference type="EMBL" id="OQX01577.1"/>
    </source>
</evidence>
<keyword evidence="1" id="KW-0812">Transmembrane</keyword>
<keyword evidence="1" id="KW-1133">Transmembrane helix</keyword>
<proteinExistence type="predicted"/>
<dbReference type="AlphaFoldDB" id="A0A1Y1QB26"/>
<name>A0A1Y1QB26_9GAMM</name>
<accession>A0A1Y1QB26</accession>
<feature type="transmembrane region" description="Helical" evidence="1">
    <location>
        <begin position="42"/>
        <end position="61"/>
    </location>
</feature>
<protein>
    <recommendedName>
        <fullName evidence="4">DUF4149 domain-containing protein</fullName>
    </recommendedName>
</protein>
<dbReference type="EMBL" id="MTEJ01000566">
    <property type="protein sequence ID" value="OQX01577.1"/>
    <property type="molecule type" value="Genomic_DNA"/>
</dbReference>
<evidence type="ECO:0000256" key="1">
    <source>
        <dbReference type="SAM" id="Phobius"/>
    </source>
</evidence>
<dbReference type="Proteomes" id="UP000192491">
    <property type="component" value="Unassembled WGS sequence"/>
</dbReference>
<evidence type="ECO:0008006" key="4">
    <source>
        <dbReference type="Google" id="ProtNLM"/>
    </source>
</evidence>
<organism evidence="2 3">
    <name type="scientific">Thiothrix lacustris</name>
    <dbReference type="NCBI Taxonomy" id="525917"/>
    <lineage>
        <taxon>Bacteria</taxon>
        <taxon>Pseudomonadati</taxon>
        <taxon>Pseudomonadota</taxon>
        <taxon>Gammaproteobacteria</taxon>
        <taxon>Thiotrichales</taxon>
        <taxon>Thiotrichaceae</taxon>
        <taxon>Thiothrix</taxon>
    </lineage>
</organism>
<sequence length="67" mass="7460">MNLLAAIGFILVLFGTSTLIIGSIRHFFPFVDEYIPDEFKKALTIQFAAYYLLAGLLMLLIQPSAHA</sequence>
<keyword evidence="1" id="KW-0472">Membrane</keyword>
<gene>
    <name evidence="2" type="ORF">BWK73_45640</name>
</gene>
<comment type="caution">
    <text evidence="2">The sequence shown here is derived from an EMBL/GenBank/DDBJ whole genome shotgun (WGS) entry which is preliminary data.</text>
</comment>
<reference evidence="2 3" key="1">
    <citation type="submission" date="2017-01" db="EMBL/GenBank/DDBJ databases">
        <title>Novel large sulfur bacteria in the metagenomes of groundwater-fed chemosynthetic microbial mats in the Lake Huron basin.</title>
        <authorList>
            <person name="Sharrar A.M."/>
            <person name="Flood B.E."/>
            <person name="Bailey J.V."/>
            <person name="Jones D.S."/>
            <person name="Biddanda B."/>
            <person name="Ruberg S.A."/>
            <person name="Marcus D.N."/>
            <person name="Dick G.J."/>
        </authorList>
    </citation>
    <scope>NUCLEOTIDE SEQUENCE [LARGE SCALE GENOMIC DNA]</scope>
    <source>
        <strain evidence="2">A8</strain>
    </source>
</reference>